<evidence type="ECO:0000256" key="3">
    <source>
        <dbReference type="ARBA" id="ARBA00023163"/>
    </source>
</evidence>
<evidence type="ECO:0000313" key="7">
    <source>
        <dbReference type="Proteomes" id="UP001320766"/>
    </source>
</evidence>
<evidence type="ECO:0000256" key="1">
    <source>
        <dbReference type="ARBA" id="ARBA00023015"/>
    </source>
</evidence>
<keyword evidence="3" id="KW-0804">Transcription</keyword>
<feature type="domain" description="HTH tetR-type" evidence="5">
    <location>
        <begin position="11"/>
        <end position="71"/>
    </location>
</feature>
<organism evidence="6 7">
    <name type="scientific">Nonomuraea roseoviolacea subsp. carminata</name>
    <dbReference type="NCBI Taxonomy" id="160689"/>
    <lineage>
        <taxon>Bacteria</taxon>
        <taxon>Bacillati</taxon>
        <taxon>Actinomycetota</taxon>
        <taxon>Actinomycetes</taxon>
        <taxon>Streptosporangiales</taxon>
        <taxon>Streptosporangiaceae</taxon>
        <taxon>Nonomuraea</taxon>
    </lineage>
</organism>
<evidence type="ECO:0000313" key="6">
    <source>
        <dbReference type="EMBL" id="MCP2352493.1"/>
    </source>
</evidence>
<reference evidence="6 7" key="1">
    <citation type="submission" date="2022-06" db="EMBL/GenBank/DDBJ databases">
        <title>Sequencing the genomes of 1000 actinobacteria strains.</title>
        <authorList>
            <person name="Klenk H.-P."/>
        </authorList>
    </citation>
    <scope>NUCLEOTIDE SEQUENCE [LARGE SCALE GENOMIC DNA]</scope>
    <source>
        <strain evidence="6 7">DSM 44170</strain>
    </source>
</reference>
<accession>A0ABT1KEP2</accession>
<dbReference type="InterPro" id="IPR001647">
    <property type="entry name" value="HTH_TetR"/>
</dbReference>
<dbReference type="InterPro" id="IPR050109">
    <property type="entry name" value="HTH-type_TetR-like_transc_reg"/>
</dbReference>
<dbReference type="EMBL" id="JAMZEC010000001">
    <property type="protein sequence ID" value="MCP2352493.1"/>
    <property type="molecule type" value="Genomic_DNA"/>
</dbReference>
<comment type="caution">
    <text evidence="6">The sequence shown here is derived from an EMBL/GenBank/DDBJ whole genome shotgun (WGS) entry which is preliminary data.</text>
</comment>
<dbReference type="PROSITE" id="PS50977">
    <property type="entry name" value="HTH_TETR_2"/>
    <property type="match status" value="1"/>
</dbReference>
<dbReference type="PANTHER" id="PTHR30055">
    <property type="entry name" value="HTH-TYPE TRANSCRIPTIONAL REGULATOR RUTR"/>
    <property type="match status" value="1"/>
</dbReference>
<name>A0ABT1KEP2_9ACTN</name>
<feature type="DNA-binding region" description="H-T-H motif" evidence="4">
    <location>
        <begin position="34"/>
        <end position="53"/>
    </location>
</feature>
<dbReference type="InterPro" id="IPR009057">
    <property type="entry name" value="Homeodomain-like_sf"/>
</dbReference>
<evidence type="ECO:0000256" key="2">
    <source>
        <dbReference type="ARBA" id="ARBA00023125"/>
    </source>
</evidence>
<dbReference type="Gene3D" id="1.10.357.10">
    <property type="entry name" value="Tetracycline Repressor, domain 2"/>
    <property type="match status" value="1"/>
</dbReference>
<dbReference type="InterPro" id="IPR023772">
    <property type="entry name" value="DNA-bd_HTH_TetR-type_CS"/>
</dbReference>
<dbReference type="Pfam" id="PF21351">
    <property type="entry name" value="TetR_C_41"/>
    <property type="match status" value="1"/>
</dbReference>
<keyword evidence="2 4" id="KW-0238">DNA-binding</keyword>
<proteinExistence type="predicted"/>
<evidence type="ECO:0000256" key="4">
    <source>
        <dbReference type="PROSITE-ProRule" id="PRU00335"/>
    </source>
</evidence>
<evidence type="ECO:0000259" key="5">
    <source>
        <dbReference type="PROSITE" id="PS50977"/>
    </source>
</evidence>
<gene>
    <name evidence="6" type="ORF">HD595_008615</name>
</gene>
<dbReference type="InterPro" id="IPR049484">
    <property type="entry name" value="Rv0078-like_C"/>
</dbReference>
<dbReference type="RefSeq" id="WP_253779966.1">
    <property type="nucleotide sequence ID" value="NZ_BAAAVE010000033.1"/>
</dbReference>
<dbReference type="Proteomes" id="UP001320766">
    <property type="component" value="Unassembled WGS sequence"/>
</dbReference>
<dbReference type="PRINTS" id="PR00455">
    <property type="entry name" value="HTHTETR"/>
</dbReference>
<dbReference type="PROSITE" id="PS01081">
    <property type="entry name" value="HTH_TETR_1"/>
    <property type="match status" value="1"/>
</dbReference>
<keyword evidence="7" id="KW-1185">Reference proteome</keyword>
<dbReference type="Pfam" id="PF00440">
    <property type="entry name" value="TetR_N"/>
    <property type="match status" value="1"/>
</dbReference>
<keyword evidence="1" id="KW-0805">Transcription regulation</keyword>
<dbReference type="SUPFAM" id="SSF46689">
    <property type="entry name" value="Homeodomain-like"/>
    <property type="match status" value="1"/>
</dbReference>
<protein>
    <submittedName>
        <fullName evidence="6">AcrR family transcriptional regulator</fullName>
    </submittedName>
</protein>
<sequence>MGRRTQAERTRATTGELVEAAGLLFGRDGYAATSIDDVARAGGLTKGAVYHHFSGKADLFRAVFVRQQERLTTVIAEAALHPATGADGAEGGEDADLLAAVRRGARAFLLACAEPETRRIVLLDGPAVLGWDEVRRIEYGHTLRLLREGLAAAAGAGRIGPGDVTVRAHLLFGALCEGAMLVARADDPGAALTEVLARADALIASLASRP</sequence>
<dbReference type="PANTHER" id="PTHR30055:SF234">
    <property type="entry name" value="HTH-TYPE TRANSCRIPTIONAL REGULATOR BETI"/>
    <property type="match status" value="1"/>
</dbReference>